<dbReference type="PROSITE" id="PS51296">
    <property type="entry name" value="RIESKE"/>
    <property type="match status" value="1"/>
</dbReference>
<gene>
    <name evidence="6" type="ORF">UFOPK2855_00438</name>
</gene>
<dbReference type="InterPro" id="IPR036922">
    <property type="entry name" value="Rieske_2Fe-2S_sf"/>
</dbReference>
<evidence type="ECO:0000259" key="5">
    <source>
        <dbReference type="PROSITE" id="PS51296"/>
    </source>
</evidence>
<keyword evidence="1" id="KW-0001">2Fe-2S</keyword>
<keyword evidence="2" id="KW-0479">Metal-binding</keyword>
<dbReference type="Gene3D" id="2.102.10.10">
    <property type="entry name" value="Rieske [2Fe-2S] iron-sulphur domain"/>
    <property type="match status" value="1"/>
</dbReference>
<keyword evidence="4" id="KW-0411">Iron-sulfur</keyword>
<keyword evidence="3" id="KW-0408">Iron</keyword>
<dbReference type="SUPFAM" id="SSF50022">
    <property type="entry name" value="ISP domain"/>
    <property type="match status" value="1"/>
</dbReference>
<evidence type="ECO:0000256" key="1">
    <source>
        <dbReference type="ARBA" id="ARBA00022714"/>
    </source>
</evidence>
<dbReference type="InterPro" id="IPR057330">
    <property type="entry name" value="SCP2_Rv3818"/>
</dbReference>
<proteinExistence type="predicted"/>
<feature type="domain" description="Rieske" evidence="5">
    <location>
        <begin position="461"/>
        <end position="516"/>
    </location>
</feature>
<sequence length="516" mass="58578">MRAVSLGHAGILINSGESRILCDPWFVPAFFGSWFVFPRNDQLSTDLLAEIESPTHLYISHIHGDHLDEAFLANHVSRDVVVLLPDFPSHELERRLSVLGFKNFLKTKNGQETAIDSCTKIAIHVETSITDGPGGDSALVVSDGETRLVNQNDCRTGNLNALIEHGPVDLHWLQYSGAIWYPMVYEDNNETKRKLATAKVESQFARALKYVETLNARAVVPSAGPPCFLDESLFHLNVINGDEISIFPDQREFLKRLKKINRANDILAIPGTVIDISSDSITVAHPKNIEIEKIFDNKKQYLRNYQADWATWLTAEKLCWAIEPTDLISTLRVWFEPLMALAPALRNGIGANCLIKTDDLDILINFKTGTVEKFETQEFGFRFTIPRDLLETIVGQRAVDWSNSFFLSCRFSAWRSGEFNEYLYNFFKSLSVERIQRTEAEAASRLKVNSDLSEEIQLGEYVMQRKCPHREADLSVFGEINGQELTCSLHGWRFDLNDGHCLNAENRPLRVRRRTS</sequence>
<dbReference type="InterPro" id="IPR036866">
    <property type="entry name" value="RibonucZ/Hydroxyglut_hydro"/>
</dbReference>
<evidence type="ECO:0000256" key="2">
    <source>
        <dbReference type="ARBA" id="ARBA00022723"/>
    </source>
</evidence>
<evidence type="ECO:0000256" key="4">
    <source>
        <dbReference type="ARBA" id="ARBA00023014"/>
    </source>
</evidence>
<evidence type="ECO:0000313" key="6">
    <source>
        <dbReference type="EMBL" id="CAB4756790.1"/>
    </source>
</evidence>
<dbReference type="Pfam" id="PF25451">
    <property type="entry name" value="SCP2_Rv3818"/>
    <property type="match status" value="1"/>
</dbReference>
<dbReference type="Gene3D" id="3.60.15.10">
    <property type="entry name" value="Ribonuclease Z/Hydroxyacylglutathione hydrolase-like"/>
    <property type="match status" value="1"/>
</dbReference>
<dbReference type="AlphaFoldDB" id="A0A6J6UAE8"/>
<dbReference type="InterPro" id="IPR050114">
    <property type="entry name" value="UPF0173_UPF0282_UlaG_hydrolase"/>
</dbReference>
<dbReference type="GO" id="GO:0046872">
    <property type="term" value="F:metal ion binding"/>
    <property type="evidence" value="ECO:0007669"/>
    <property type="project" value="UniProtKB-KW"/>
</dbReference>
<dbReference type="SUPFAM" id="SSF56281">
    <property type="entry name" value="Metallo-hydrolase/oxidoreductase"/>
    <property type="match status" value="1"/>
</dbReference>
<dbReference type="PANTHER" id="PTHR43546">
    <property type="entry name" value="UPF0173 METAL-DEPENDENT HYDROLASE MJ1163-RELATED"/>
    <property type="match status" value="1"/>
</dbReference>
<protein>
    <submittedName>
        <fullName evidence="6">Unannotated protein</fullName>
    </submittedName>
</protein>
<name>A0A6J6UAE8_9ZZZZ</name>
<dbReference type="EMBL" id="CAEZZK010000064">
    <property type="protein sequence ID" value="CAB4756790.1"/>
    <property type="molecule type" value="Genomic_DNA"/>
</dbReference>
<reference evidence="6" key="1">
    <citation type="submission" date="2020-05" db="EMBL/GenBank/DDBJ databases">
        <authorList>
            <person name="Chiriac C."/>
            <person name="Salcher M."/>
            <person name="Ghai R."/>
            <person name="Kavagutti S V."/>
        </authorList>
    </citation>
    <scope>NUCLEOTIDE SEQUENCE</scope>
</reference>
<accession>A0A6J6UAE8</accession>
<dbReference type="InterPro" id="IPR017941">
    <property type="entry name" value="Rieske_2Fe-2S"/>
</dbReference>
<organism evidence="6">
    <name type="scientific">freshwater metagenome</name>
    <dbReference type="NCBI Taxonomy" id="449393"/>
    <lineage>
        <taxon>unclassified sequences</taxon>
        <taxon>metagenomes</taxon>
        <taxon>ecological metagenomes</taxon>
    </lineage>
</organism>
<dbReference type="Pfam" id="PF00355">
    <property type="entry name" value="Rieske"/>
    <property type="match status" value="1"/>
</dbReference>
<dbReference type="GO" id="GO:0051537">
    <property type="term" value="F:2 iron, 2 sulfur cluster binding"/>
    <property type="evidence" value="ECO:0007669"/>
    <property type="project" value="UniProtKB-KW"/>
</dbReference>
<evidence type="ECO:0000256" key="3">
    <source>
        <dbReference type="ARBA" id="ARBA00023004"/>
    </source>
</evidence>